<accession>A0A210Q6V1</accession>
<feature type="compositionally biased region" description="Acidic residues" evidence="1">
    <location>
        <begin position="314"/>
        <end position="326"/>
    </location>
</feature>
<feature type="region of interest" description="Disordered" evidence="1">
    <location>
        <begin position="133"/>
        <end position="155"/>
    </location>
</feature>
<gene>
    <name evidence="2" type="ORF">KP79_PYT15082</name>
</gene>
<feature type="region of interest" description="Disordered" evidence="1">
    <location>
        <begin position="312"/>
        <end position="335"/>
    </location>
</feature>
<dbReference type="OrthoDB" id="6119722at2759"/>
<keyword evidence="3" id="KW-1185">Reference proteome</keyword>
<dbReference type="EMBL" id="NEDP02004772">
    <property type="protein sequence ID" value="OWF44464.1"/>
    <property type="molecule type" value="Genomic_DNA"/>
</dbReference>
<comment type="caution">
    <text evidence="2">The sequence shown here is derived from an EMBL/GenBank/DDBJ whole genome shotgun (WGS) entry which is preliminary data.</text>
</comment>
<reference evidence="2 3" key="1">
    <citation type="journal article" date="2017" name="Nat. Ecol. Evol.">
        <title>Scallop genome provides insights into evolution of bilaterian karyotype and development.</title>
        <authorList>
            <person name="Wang S."/>
            <person name="Zhang J."/>
            <person name="Jiao W."/>
            <person name="Li J."/>
            <person name="Xun X."/>
            <person name="Sun Y."/>
            <person name="Guo X."/>
            <person name="Huan P."/>
            <person name="Dong B."/>
            <person name="Zhang L."/>
            <person name="Hu X."/>
            <person name="Sun X."/>
            <person name="Wang J."/>
            <person name="Zhao C."/>
            <person name="Wang Y."/>
            <person name="Wang D."/>
            <person name="Huang X."/>
            <person name="Wang R."/>
            <person name="Lv J."/>
            <person name="Li Y."/>
            <person name="Zhang Z."/>
            <person name="Liu B."/>
            <person name="Lu W."/>
            <person name="Hui Y."/>
            <person name="Liang J."/>
            <person name="Zhou Z."/>
            <person name="Hou R."/>
            <person name="Li X."/>
            <person name="Liu Y."/>
            <person name="Li H."/>
            <person name="Ning X."/>
            <person name="Lin Y."/>
            <person name="Zhao L."/>
            <person name="Xing Q."/>
            <person name="Dou J."/>
            <person name="Li Y."/>
            <person name="Mao J."/>
            <person name="Guo H."/>
            <person name="Dou H."/>
            <person name="Li T."/>
            <person name="Mu C."/>
            <person name="Jiang W."/>
            <person name="Fu Q."/>
            <person name="Fu X."/>
            <person name="Miao Y."/>
            <person name="Liu J."/>
            <person name="Yu Q."/>
            <person name="Li R."/>
            <person name="Liao H."/>
            <person name="Li X."/>
            <person name="Kong Y."/>
            <person name="Jiang Z."/>
            <person name="Chourrout D."/>
            <person name="Li R."/>
            <person name="Bao Z."/>
        </authorList>
    </citation>
    <scope>NUCLEOTIDE SEQUENCE [LARGE SCALE GENOMIC DNA]</scope>
    <source>
        <strain evidence="2 3">PY_sf001</strain>
    </source>
</reference>
<proteinExistence type="predicted"/>
<dbReference type="Proteomes" id="UP000242188">
    <property type="component" value="Unassembled WGS sequence"/>
</dbReference>
<name>A0A210Q6V1_MIZYE</name>
<evidence type="ECO:0000313" key="3">
    <source>
        <dbReference type="Proteomes" id="UP000242188"/>
    </source>
</evidence>
<sequence>MTGAMSGQRRLDNDHEKAVIRYKLKQQRTLEKSMQTLQLEKDYSIKLLNLDHRIVKVNYKRLKDKVSRIKSNLNADEISTLKDLDAKGKLKCYSNTVNLSSALKIAAAAKRLKLQGQPTRAVSVYPFPITAMDSKNGTPRPETVPPRLGRSNSVTGAFIDAPEPLLHKRRNSIDGGRPTSAVNVVATENSVKRARPQTAIRPSGQPPRSPTTTVMPSHSLYSSHSAVEKDIRVQTAPAPTACFSDDSIDSNLGEDLYEERRQEMLLEEELRYKSLKDRKNDFMVRLNEYIAANPSPDWTNAVAHFDFPDSTVEREEEVDDDDEDDMPSIRPKPKKRLLPGRSRLNMATSFSNEEVYKQKMLELWKDLNKCRYLRVPDERIDLSGVDTSAKRQVKLYQMLKDRDGQAVA</sequence>
<feature type="region of interest" description="Disordered" evidence="1">
    <location>
        <begin position="189"/>
        <end position="216"/>
    </location>
</feature>
<protein>
    <submittedName>
        <fullName evidence="2">Uncharacterized protein</fullName>
    </submittedName>
</protein>
<organism evidence="2 3">
    <name type="scientific">Mizuhopecten yessoensis</name>
    <name type="common">Japanese scallop</name>
    <name type="synonym">Patinopecten yessoensis</name>
    <dbReference type="NCBI Taxonomy" id="6573"/>
    <lineage>
        <taxon>Eukaryota</taxon>
        <taxon>Metazoa</taxon>
        <taxon>Spiralia</taxon>
        <taxon>Lophotrochozoa</taxon>
        <taxon>Mollusca</taxon>
        <taxon>Bivalvia</taxon>
        <taxon>Autobranchia</taxon>
        <taxon>Pteriomorphia</taxon>
        <taxon>Pectinida</taxon>
        <taxon>Pectinoidea</taxon>
        <taxon>Pectinidae</taxon>
        <taxon>Mizuhopecten</taxon>
    </lineage>
</organism>
<dbReference type="AlphaFoldDB" id="A0A210Q6V1"/>
<evidence type="ECO:0000256" key="1">
    <source>
        <dbReference type="SAM" id="MobiDB-lite"/>
    </source>
</evidence>
<evidence type="ECO:0000313" key="2">
    <source>
        <dbReference type="EMBL" id="OWF44464.1"/>
    </source>
</evidence>